<proteinExistence type="predicted"/>
<comment type="caution">
    <text evidence="1">The sequence shown here is derived from an EMBL/GenBank/DDBJ whole genome shotgun (WGS) entry which is preliminary data.</text>
</comment>
<gene>
    <name evidence="1" type="ORF">ACFQ4B_08840</name>
</gene>
<dbReference type="RefSeq" id="WP_345586959.1">
    <property type="nucleotide sequence ID" value="NZ_BAABJG010000006.1"/>
</dbReference>
<dbReference type="EMBL" id="JBHTLU010000013">
    <property type="protein sequence ID" value="MFD1220224.1"/>
    <property type="molecule type" value="Genomic_DNA"/>
</dbReference>
<evidence type="ECO:0000313" key="1">
    <source>
        <dbReference type="EMBL" id="MFD1220224.1"/>
    </source>
</evidence>
<dbReference type="Proteomes" id="UP001597180">
    <property type="component" value="Unassembled WGS sequence"/>
</dbReference>
<reference evidence="2" key="1">
    <citation type="journal article" date="2019" name="Int. J. Syst. Evol. Microbiol.">
        <title>The Global Catalogue of Microorganisms (GCM) 10K type strain sequencing project: providing services to taxonomists for standard genome sequencing and annotation.</title>
        <authorList>
            <consortium name="The Broad Institute Genomics Platform"/>
            <consortium name="The Broad Institute Genome Sequencing Center for Infectious Disease"/>
            <person name="Wu L."/>
            <person name="Ma J."/>
        </authorList>
    </citation>
    <scope>NUCLEOTIDE SEQUENCE [LARGE SCALE GENOMIC DNA]</scope>
    <source>
        <strain evidence="2">CCUG 53270</strain>
    </source>
</reference>
<dbReference type="InterPro" id="IPR014917">
    <property type="entry name" value="DUF1800"/>
</dbReference>
<keyword evidence="2" id="KW-1185">Reference proteome</keyword>
<protein>
    <submittedName>
        <fullName evidence="1">DUF1800 domain-containing protein</fullName>
    </submittedName>
</protein>
<organism evidence="1 2">
    <name type="scientific">Paenibacillus vulneris</name>
    <dbReference type="NCBI Taxonomy" id="1133364"/>
    <lineage>
        <taxon>Bacteria</taxon>
        <taxon>Bacillati</taxon>
        <taxon>Bacillota</taxon>
        <taxon>Bacilli</taxon>
        <taxon>Bacillales</taxon>
        <taxon>Paenibacillaceae</taxon>
        <taxon>Paenibacillus</taxon>
    </lineage>
</organism>
<accession>A0ABW3UIT5</accession>
<name>A0ABW3UIT5_9BACL</name>
<sequence>MGAAWTEKEAVHLLSRTGFYVDKRDVSVCIELGKEETVRRILAGEALTGGGSELLPLAQVKADGKELKADSIGDHQTYWLYRMVTSEAPLIEKMALFWHGHFATSYQKVKEVSLMVRQNELFRKYALGSFHDLVLEVGKDPAMMLYLDSNNNKKGKPNENYAREVMELFTLGIGNYTEQDIREAARAFTGWSYSKQKDELKFNKGQHDGGTKTILGEKGNFDESSTIDVLFNQEALHHFMATKLLKFFAVDDPPEEWVQQVAADFAESNNVGEVLSKLFLSDTFYDSKYQGSLVKTPVEYVVGILRAFRIPMSKGFAQASRKMGQELYLPPDVAGWRGGATWLMSTSLLARYLFAESVAKRINNALFGGNDYKLDAEATAEDWVHQFAQNAGVWYLGEQTAQVLTKYAEDTFVHSAQKAAGMKGLLQLIMISPEAQMK</sequence>
<dbReference type="Pfam" id="PF08811">
    <property type="entry name" value="DUF1800"/>
    <property type="match status" value="1"/>
</dbReference>
<evidence type="ECO:0000313" key="2">
    <source>
        <dbReference type="Proteomes" id="UP001597180"/>
    </source>
</evidence>